<dbReference type="InterPro" id="IPR052394">
    <property type="entry name" value="LRR-containing"/>
</dbReference>
<gene>
    <name evidence="5" type="primary">LOC115218898</name>
</gene>
<feature type="compositionally biased region" description="Basic and acidic residues" evidence="2">
    <location>
        <begin position="31"/>
        <end position="50"/>
    </location>
</feature>
<dbReference type="Proteomes" id="UP000515154">
    <property type="component" value="Linkage group LG1"/>
</dbReference>
<dbReference type="AlphaFoldDB" id="A0A6P7T328"/>
<dbReference type="Gene3D" id="3.80.10.10">
    <property type="entry name" value="Ribonuclease Inhibitor"/>
    <property type="match status" value="2"/>
</dbReference>
<dbReference type="InterPro" id="IPR032675">
    <property type="entry name" value="LRR_dom_sf"/>
</dbReference>
<dbReference type="InterPro" id="IPR002048">
    <property type="entry name" value="EF_hand_dom"/>
</dbReference>
<feature type="compositionally biased region" description="Polar residues" evidence="2">
    <location>
        <begin position="52"/>
        <end position="70"/>
    </location>
</feature>
<dbReference type="InterPro" id="IPR011992">
    <property type="entry name" value="EF-hand-dom_pair"/>
</dbReference>
<dbReference type="CDD" id="cd00051">
    <property type="entry name" value="EFh"/>
    <property type="match status" value="1"/>
</dbReference>
<feature type="domain" description="EF-hand" evidence="3">
    <location>
        <begin position="531"/>
        <end position="566"/>
    </location>
</feature>
<dbReference type="Pfam" id="PF13516">
    <property type="entry name" value="LRR_6"/>
    <property type="match status" value="6"/>
</dbReference>
<keyword evidence="1" id="KW-0106">Calcium</keyword>
<dbReference type="GO" id="GO:0005509">
    <property type="term" value="F:calcium ion binding"/>
    <property type="evidence" value="ECO:0007669"/>
    <property type="project" value="InterPro"/>
</dbReference>
<dbReference type="PROSITE" id="PS00018">
    <property type="entry name" value="EF_HAND_1"/>
    <property type="match status" value="1"/>
</dbReference>
<dbReference type="PANTHER" id="PTHR24114">
    <property type="entry name" value="LEUCINE RICH REPEAT FAMILY PROTEIN"/>
    <property type="match status" value="1"/>
</dbReference>
<dbReference type="Gene3D" id="1.10.238.10">
    <property type="entry name" value="EF-hand"/>
    <property type="match status" value="1"/>
</dbReference>
<evidence type="ECO:0000256" key="2">
    <source>
        <dbReference type="SAM" id="MobiDB-lite"/>
    </source>
</evidence>
<dbReference type="PANTHER" id="PTHR24114:SF31">
    <property type="entry name" value="NLR FAMILY MEMBER X1"/>
    <property type="match status" value="1"/>
</dbReference>
<evidence type="ECO:0000313" key="4">
    <source>
        <dbReference type="Proteomes" id="UP000515154"/>
    </source>
</evidence>
<dbReference type="PROSITE" id="PS50222">
    <property type="entry name" value="EF_HAND_2"/>
    <property type="match status" value="2"/>
</dbReference>
<accession>A0A6P7T328</accession>
<evidence type="ECO:0000313" key="5">
    <source>
        <dbReference type="RefSeq" id="XP_029644800.2"/>
    </source>
</evidence>
<dbReference type="InterPro" id="IPR001611">
    <property type="entry name" value="Leu-rich_rpt"/>
</dbReference>
<dbReference type="SMART" id="SM00054">
    <property type="entry name" value="EFh"/>
    <property type="match status" value="2"/>
</dbReference>
<feature type="region of interest" description="Disordered" evidence="2">
    <location>
        <begin position="1"/>
        <end position="98"/>
    </location>
</feature>
<feature type="compositionally biased region" description="Low complexity" evidence="2">
    <location>
        <begin position="76"/>
        <end position="94"/>
    </location>
</feature>
<reference evidence="5" key="1">
    <citation type="submission" date="2025-08" db="UniProtKB">
        <authorList>
            <consortium name="RefSeq"/>
        </authorList>
    </citation>
    <scope>IDENTIFICATION</scope>
</reference>
<feature type="region of interest" description="Disordered" evidence="2">
    <location>
        <begin position="135"/>
        <end position="162"/>
    </location>
</feature>
<feature type="domain" description="EF-hand" evidence="3">
    <location>
        <begin position="567"/>
        <end position="602"/>
    </location>
</feature>
<dbReference type="RefSeq" id="XP_029644800.2">
    <property type="nucleotide sequence ID" value="XM_029788940.2"/>
</dbReference>
<name>A0A6P7T328_9MOLL</name>
<proteinExistence type="predicted"/>
<dbReference type="SUPFAM" id="SSF47473">
    <property type="entry name" value="EF-hand"/>
    <property type="match status" value="1"/>
</dbReference>
<dbReference type="SMART" id="SM00368">
    <property type="entry name" value="LRR_RI"/>
    <property type="match status" value="8"/>
</dbReference>
<keyword evidence="4" id="KW-1185">Reference proteome</keyword>
<feature type="compositionally biased region" description="Basic residues" evidence="2">
    <location>
        <begin position="10"/>
        <end position="20"/>
    </location>
</feature>
<organism evidence="4 5">
    <name type="scientific">Octopus sinensis</name>
    <name type="common">East Asian common octopus</name>
    <dbReference type="NCBI Taxonomy" id="2607531"/>
    <lineage>
        <taxon>Eukaryota</taxon>
        <taxon>Metazoa</taxon>
        <taxon>Spiralia</taxon>
        <taxon>Lophotrochozoa</taxon>
        <taxon>Mollusca</taxon>
        <taxon>Cephalopoda</taxon>
        <taxon>Coleoidea</taxon>
        <taxon>Octopodiformes</taxon>
        <taxon>Octopoda</taxon>
        <taxon>Incirrata</taxon>
        <taxon>Octopodidae</taxon>
        <taxon>Octopus</taxon>
    </lineage>
</organism>
<dbReference type="KEGG" id="osn:115218898"/>
<evidence type="ECO:0000259" key="3">
    <source>
        <dbReference type="PROSITE" id="PS50222"/>
    </source>
</evidence>
<dbReference type="InterPro" id="IPR018247">
    <property type="entry name" value="EF_Hand_1_Ca_BS"/>
</dbReference>
<sequence length="619" mass="68405">MSCGSIIKKLQPKHVTHRHGQMCPAHGLSKPAERRTSIKEKSKSQIESKSQDTVPTSATPTEKSENTACQRPNGIPLLRESSSLLPPSQPVVLRSGKKEDISKETMLILNRSGLRQDNTSRKPLSRIGVRKTRLANLTSEQSMSSKKPGESESESGSDHVKELTSESDVLGLDIFDDALWDTDLNSEIKPPYDHSGRSAYITRCKRLGATPISYFLRHMEDNKLDLRYHGLGGKGTSAVTPTLATSCHVQKLDLTDNNLNRSGGLALCEMIKENCFISELVLSSNKLTTCVPDLCNAVIRNDTLTHLNLSSNDLNDSSASSLALLISNARKLEYLDISHNNLENKSGKIIGPALPESSSLKHLNMSWNNIRSNGLEAIGTGLKNNDTLTYFDVSWNGIDKNAAKTIGEALKSNSTLEHLDISNCRINAESSVLIAFGIGSNSSLKVLKMIRNPMEGSGCYAICAAVLRNQNSVIEHLNFQHTHVDKDFEDLLNKVKEKLPDIKVIYGCQEAPKKPKAVIHPMARLVRYLDDNNIRLADCFGTFDEDGSMTVTHEEFIKGIESIGLKLDDAQKVFLLNEMDRDGDGEIDYSELVRSRMEFKAKANSAEYLFPKMHVQSDP</sequence>
<evidence type="ECO:0000256" key="1">
    <source>
        <dbReference type="ARBA" id="ARBA00022837"/>
    </source>
</evidence>
<protein>
    <submittedName>
        <fullName evidence="5">Leucine-rich repeat-containing protein 74B-like isoform X1</fullName>
    </submittedName>
</protein>
<dbReference type="SUPFAM" id="SSF52047">
    <property type="entry name" value="RNI-like"/>
    <property type="match status" value="1"/>
</dbReference>